<accession>A0A9D4EHT8</accession>
<proteinExistence type="predicted"/>
<name>A0A9D4EHT8_DREPO</name>
<dbReference type="Proteomes" id="UP000828390">
    <property type="component" value="Unassembled WGS sequence"/>
</dbReference>
<dbReference type="EMBL" id="JAIWYP010000008">
    <property type="protein sequence ID" value="KAH3779918.1"/>
    <property type="molecule type" value="Genomic_DNA"/>
</dbReference>
<organism evidence="1 2">
    <name type="scientific">Dreissena polymorpha</name>
    <name type="common">Zebra mussel</name>
    <name type="synonym">Mytilus polymorpha</name>
    <dbReference type="NCBI Taxonomy" id="45954"/>
    <lineage>
        <taxon>Eukaryota</taxon>
        <taxon>Metazoa</taxon>
        <taxon>Spiralia</taxon>
        <taxon>Lophotrochozoa</taxon>
        <taxon>Mollusca</taxon>
        <taxon>Bivalvia</taxon>
        <taxon>Autobranchia</taxon>
        <taxon>Heteroconchia</taxon>
        <taxon>Euheterodonta</taxon>
        <taxon>Imparidentia</taxon>
        <taxon>Neoheterodontei</taxon>
        <taxon>Myida</taxon>
        <taxon>Dreissenoidea</taxon>
        <taxon>Dreissenidae</taxon>
        <taxon>Dreissena</taxon>
    </lineage>
</organism>
<gene>
    <name evidence="1" type="ORF">DPMN_157727</name>
</gene>
<sequence>MLDRSPPDHYQAQYTYSAQTTLAKKKGPVTLEHRQVKDCQLQVVLCECSGRALDWTSLIQLHYATAADTLGAGNARTGLMRGH</sequence>
<dbReference type="AlphaFoldDB" id="A0A9D4EHT8"/>
<reference evidence="1" key="1">
    <citation type="journal article" date="2019" name="bioRxiv">
        <title>The Genome of the Zebra Mussel, Dreissena polymorpha: A Resource for Invasive Species Research.</title>
        <authorList>
            <person name="McCartney M.A."/>
            <person name="Auch B."/>
            <person name="Kono T."/>
            <person name="Mallez S."/>
            <person name="Zhang Y."/>
            <person name="Obille A."/>
            <person name="Becker A."/>
            <person name="Abrahante J.E."/>
            <person name="Garbe J."/>
            <person name="Badalamenti J.P."/>
            <person name="Herman A."/>
            <person name="Mangelson H."/>
            <person name="Liachko I."/>
            <person name="Sullivan S."/>
            <person name="Sone E.D."/>
            <person name="Koren S."/>
            <person name="Silverstein K.A.T."/>
            <person name="Beckman K.B."/>
            <person name="Gohl D.M."/>
        </authorList>
    </citation>
    <scope>NUCLEOTIDE SEQUENCE</scope>
    <source>
        <strain evidence="1">Duluth1</strain>
        <tissue evidence="1">Whole animal</tissue>
    </source>
</reference>
<protein>
    <submittedName>
        <fullName evidence="1">Uncharacterized protein</fullName>
    </submittedName>
</protein>
<comment type="caution">
    <text evidence="1">The sequence shown here is derived from an EMBL/GenBank/DDBJ whole genome shotgun (WGS) entry which is preliminary data.</text>
</comment>
<keyword evidence="2" id="KW-1185">Reference proteome</keyword>
<evidence type="ECO:0000313" key="1">
    <source>
        <dbReference type="EMBL" id="KAH3779918.1"/>
    </source>
</evidence>
<reference evidence="1" key="2">
    <citation type="submission" date="2020-11" db="EMBL/GenBank/DDBJ databases">
        <authorList>
            <person name="McCartney M.A."/>
            <person name="Auch B."/>
            <person name="Kono T."/>
            <person name="Mallez S."/>
            <person name="Becker A."/>
            <person name="Gohl D.M."/>
            <person name="Silverstein K.A.T."/>
            <person name="Koren S."/>
            <person name="Bechman K.B."/>
            <person name="Herman A."/>
            <person name="Abrahante J.E."/>
            <person name="Garbe J."/>
        </authorList>
    </citation>
    <scope>NUCLEOTIDE SEQUENCE</scope>
    <source>
        <strain evidence="1">Duluth1</strain>
        <tissue evidence="1">Whole animal</tissue>
    </source>
</reference>
<evidence type="ECO:0000313" key="2">
    <source>
        <dbReference type="Proteomes" id="UP000828390"/>
    </source>
</evidence>